<dbReference type="PROSITE" id="PS51257">
    <property type="entry name" value="PROKAR_LIPOPROTEIN"/>
    <property type="match status" value="1"/>
</dbReference>
<keyword evidence="4" id="KW-1185">Reference proteome</keyword>
<accession>A0A328CAV0</accession>
<dbReference type="AlphaFoldDB" id="A0A328CAV0"/>
<dbReference type="Proteomes" id="UP000249169">
    <property type="component" value="Unassembled WGS sequence"/>
</dbReference>
<evidence type="ECO:0000313" key="4">
    <source>
        <dbReference type="Proteomes" id="UP000249169"/>
    </source>
</evidence>
<organism evidence="3 4">
    <name type="scientific">Lujinxingia litoralis</name>
    <dbReference type="NCBI Taxonomy" id="2211119"/>
    <lineage>
        <taxon>Bacteria</taxon>
        <taxon>Deltaproteobacteria</taxon>
        <taxon>Bradymonadales</taxon>
        <taxon>Lujinxingiaceae</taxon>
        <taxon>Lujinxingia</taxon>
    </lineage>
</organism>
<evidence type="ECO:0000256" key="2">
    <source>
        <dbReference type="SAM" id="Phobius"/>
    </source>
</evidence>
<keyword evidence="2" id="KW-0472">Membrane</keyword>
<feature type="transmembrane region" description="Helical" evidence="2">
    <location>
        <begin position="12"/>
        <end position="30"/>
    </location>
</feature>
<keyword evidence="2" id="KW-1133">Transmembrane helix</keyword>
<dbReference type="OrthoDB" id="5521736at2"/>
<feature type="region of interest" description="Disordered" evidence="1">
    <location>
        <begin position="40"/>
        <end position="63"/>
    </location>
</feature>
<dbReference type="EMBL" id="QHKO01000004">
    <property type="protein sequence ID" value="RAL22337.1"/>
    <property type="molecule type" value="Genomic_DNA"/>
</dbReference>
<gene>
    <name evidence="3" type="ORF">DL240_10840</name>
</gene>
<reference evidence="3 4" key="1">
    <citation type="submission" date="2018-05" db="EMBL/GenBank/DDBJ databases">
        <title>Lujinxingia marina gen. nov. sp. nov., a new facultative anaerobic member of the class Deltaproteobacteria, and proposal of Lujinxingaceae fam. nov.</title>
        <authorList>
            <person name="Li C.-M."/>
        </authorList>
    </citation>
    <scope>NUCLEOTIDE SEQUENCE [LARGE SCALE GENOMIC DNA]</scope>
    <source>
        <strain evidence="3 4">B210</strain>
    </source>
</reference>
<proteinExistence type="predicted"/>
<evidence type="ECO:0000256" key="1">
    <source>
        <dbReference type="SAM" id="MobiDB-lite"/>
    </source>
</evidence>
<keyword evidence="2" id="KW-0812">Transmembrane</keyword>
<name>A0A328CAV0_9DELT</name>
<protein>
    <recommendedName>
        <fullName evidence="5">Cytochrome c domain-containing protein</fullName>
    </recommendedName>
</protein>
<sequence length="194" mass="21398">MQKKVSSRCSVACRLSVVLVWLVAVFVLVGCEREQAEAVSVVEPAPSPGAEEGEEARHQEAHAHDEGHLGAHMYEIGRRYAAVWYAGKAGNAAMVDYQIHEIEEVIEELRAVRPVEEGVDVVDFFERGVLPGLERLEEAVDAGDQAIFEREYAAVFAQCNACHTATKHGFITVGRPEYNPYPNLKMGPKIGEVH</sequence>
<evidence type="ECO:0008006" key="5">
    <source>
        <dbReference type="Google" id="ProtNLM"/>
    </source>
</evidence>
<comment type="caution">
    <text evidence="3">The sequence shown here is derived from an EMBL/GenBank/DDBJ whole genome shotgun (WGS) entry which is preliminary data.</text>
</comment>
<evidence type="ECO:0000313" key="3">
    <source>
        <dbReference type="EMBL" id="RAL22337.1"/>
    </source>
</evidence>
<dbReference type="RefSeq" id="WP_146618244.1">
    <property type="nucleotide sequence ID" value="NZ_QHKO01000004.1"/>
</dbReference>